<comment type="caution">
    <text evidence="2">The sequence shown here is derived from an EMBL/GenBank/DDBJ whole genome shotgun (WGS) entry which is preliminary data.</text>
</comment>
<reference evidence="2" key="1">
    <citation type="submission" date="2020-09" db="EMBL/GenBank/DDBJ databases">
        <title>Genome-Enabled Discovery of Anthraquinone Biosynthesis in Senna tora.</title>
        <authorList>
            <person name="Kang S.-H."/>
            <person name="Pandey R.P."/>
            <person name="Lee C.-M."/>
            <person name="Sim J.-S."/>
            <person name="Jeong J.-T."/>
            <person name="Choi B.-S."/>
            <person name="Jung M."/>
            <person name="Ginzburg D."/>
            <person name="Zhao K."/>
            <person name="Won S.Y."/>
            <person name="Oh T.-J."/>
            <person name="Yu Y."/>
            <person name="Kim N.-H."/>
            <person name="Lee O.R."/>
            <person name="Lee T.-H."/>
            <person name="Bashyal P."/>
            <person name="Kim T.-S."/>
            <person name="Lee W.-H."/>
            <person name="Kawkins C."/>
            <person name="Kim C.-K."/>
            <person name="Kim J.S."/>
            <person name="Ahn B.O."/>
            <person name="Rhee S.Y."/>
            <person name="Sohng J.K."/>
        </authorList>
    </citation>
    <scope>NUCLEOTIDE SEQUENCE</scope>
    <source>
        <tissue evidence="2">Leaf</tissue>
    </source>
</reference>
<organism evidence="2 3">
    <name type="scientific">Senna tora</name>
    <dbReference type="NCBI Taxonomy" id="362788"/>
    <lineage>
        <taxon>Eukaryota</taxon>
        <taxon>Viridiplantae</taxon>
        <taxon>Streptophyta</taxon>
        <taxon>Embryophyta</taxon>
        <taxon>Tracheophyta</taxon>
        <taxon>Spermatophyta</taxon>
        <taxon>Magnoliopsida</taxon>
        <taxon>eudicotyledons</taxon>
        <taxon>Gunneridae</taxon>
        <taxon>Pentapetalae</taxon>
        <taxon>rosids</taxon>
        <taxon>fabids</taxon>
        <taxon>Fabales</taxon>
        <taxon>Fabaceae</taxon>
        <taxon>Caesalpinioideae</taxon>
        <taxon>Cassia clade</taxon>
        <taxon>Senna</taxon>
    </lineage>
</organism>
<feature type="compositionally biased region" description="Polar residues" evidence="1">
    <location>
        <begin position="143"/>
        <end position="153"/>
    </location>
</feature>
<protein>
    <submittedName>
        <fullName evidence="2">Uncharacterized protein</fullName>
    </submittedName>
</protein>
<feature type="region of interest" description="Disordered" evidence="1">
    <location>
        <begin position="125"/>
        <end position="153"/>
    </location>
</feature>
<dbReference type="Pfam" id="PF14009">
    <property type="entry name" value="PADRE"/>
    <property type="match status" value="1"/>
</dbReference>
<gene>
    <name evidence="2" type="ORF">G2W53_006840</name>
</gene>
<feature type="region of interest" description="Disordered" evidence="1">
    <location>
        <begin position="57"/>
        <end position="78"/>
    </location>
</feature>
<dbReference type="InterPro" id="IPR025322">
    <property type="entry name" value="PADRE_dom"/>
</dbReference>
<proteinExistence type="predicted"/>
<dbReference type="Proteomes" id="UP000634136">
    <property type="component" value="Unassembled WGS sequence"/>
</dbReference>
<sequence>MGNCQAIDAASIVIQHPNGKVERLYCPLTARQIMDANPSHYVALLVSTTLSPPVIHTSVSSSASHQNQNGHIHSKTTDTKDQNLPILHTRIKILKPTETLVLGQVYRLITAEEVMKGLWAKKQARMKNSVSDQSQKPPAKENLQLQSISEATS</sequence>
<keyword evidence="3" id="KW-1185">Reference proteome</keyword>
<evidence type="ECO:0000313" key="3">
    <source>
        <dbReference type="Proteomes" id="UP000634136"/>
    </source>
</evidence>
<feature type="compositionally biased region" description="Polar residues" evidence="1">
    <location>
        <begin position="57"/>
        <end position="71"/>
    </location>
</feature>
<dbReference type="PANTHER" id="PTHR33413:SF33">
    <property type="entry name" value="MEDIATOR OF RNA POLYMERASE II TRANSCRIPTION SUBUNIT 29"/>
    <property type="match status" value="1"/>
</dbReference>
<evidence type="ECO:0000256" key="1">
    <source>
        <dbReference type="SAM" id="MobiDB-lite"/>
    </source>
</evidence>
<name>A0A834X4D0_9FABA</name>
<dbReference type="PANTHER" id="PTHR33413">
    <property type="entry name" value="EXPRESSED PROTEIN"/>
    <property type="match status" value="1"/>
</dbReference>
<dbReference type="OrthoDB" id="747498at2759"/>
<dbReference type="EMBL" id="JAAIUW010000003">
    <property type="protein sequence ID" value="KAF7838358.1"/>
    <property type="molecule type" value="Genomic_DNA"/>
</dbReference>
<dbReference type="AlphaFoldDB" id="A0A834X4D0"/>
<accession>A0A834X4D0</accession>
<evidence type="ECO:0000313" key="2">
    <source>
        <dbReference type="EMBL" id="KAF7838358.1"/>
    </source>
</evidence>
<feature type="compositionally biased region" description="Polar residues" evidence="1">
    <location>
        <begin position="126"/>
        <end position="136"/>
    </location>
</feature>